<dbReference type="HOGENOM" id="CLU_086594_1_0_6"/>
<dbReference type="AlphaFoldDB" id="H8L0L0"/>
<dbReference type="InterPro" id="IPR044922">
    <property type="entry name" value="DUF2063_N_sf"/>
</dbReference>
<dbReference type="RefSeq" id="WP_014401642.1">
    <property type="nucleotide sequence ID" value="NC_017033.1"/>
</dbReference>
<keyword evidence="3" id="KW-1185">Reference proteome</keyword>
<evidence type="ECO:0000259" key="1">
    <source>
        <dbReference type="Pfam" id="PF09836"/>
    </source>
</evidence>
<name>H8L0L0_FRAAD</name>
<dbReference type="Gene3D" id="1.10.150.690">
    <property type="entry name" value="DUF2063"/>
    <property type="match status" value="1"/>
</dbReference>
<evidence type="ECO:0000313" key="2">
    <source>
        <dbReference type="EMBL" id="AFC84636.1"/>
    </source>
</evidence>
<organism evidence="2 3">
    <name type="scientific">Frateuria aurantia (strain ATCC 33424 / DSM 6220 / KCTC 2777 / LMG 1558 / NBRC 3245 / NCIMB 13370)</name>
    <name type="common">Acetobacter aurantius</name>
    <dbReference type="NCBI Taxonomy" id="767434"/>
    <lineage>
        <taxon>Bacteria</taxon>
        <taxon>Pseudomonadati</taxon>
        <taxon>Pseudomonadota</taxon>
        <taxon>Gammaproteobacteria</taxon>
        <taxon>Lysobacterales</taxon>
        <taxon>Rhodanobacteraceae</taxon>
        <taxon>Frateuria</taxon>
    </lineage>
</organism>
<dbReference type="Proteomes" id="UP000005234">
    <property type="component" value="Chromosome"/>
</dbReference>
<dbReference type="OrthoDB" id="343356at2"/>
<dbReference type="Pfam" id="PF09836">
    <property type="entry name" value="DUF2063"/>
    <property type="match status" value="1"/>
</dbReference>
<accession>H8L0L0</accession>
<gene>
    <name evidence="2" type="ordered locus">Fraau_0137</name>
</gene>
<dbReference type="STRING" id="767434.Fraau_0137"/>
<feature type="domain" description="Putative DNA-binding" evidence="1">
    <location>
        <begin position="6"/>
        <end position="92"/>
    </location>
</feature>
<reference evidence="2" key="1">
    <citation type="submission" date="2012-02" db="EMBL/GenBank/DDBJ databases">
        <title>The complete genome of Frateuria aurantia DSM 6220.</title>
        <authorList>
            <consortium name="US DOE Joint Genome Institute (JGI-PGF)"/>
            <person name="Lucas S."/>
            <person name="Copeland A."/>
            <person name="Lapidus A."/>
            <person name="Glavina del Rio T."/>
            <person name="Dalin E."/>
            <person name="Tice H."/>
            <person name="Bruce D."/>
            <person name="Goodwin L."/>
            <person name="Pitluck S."/>
            <person name="Peters L."/>
            <person name="Ovchinnikova G."/>
            <person name="Teshima H."/>
            <person name="Kyrpides N."/>
            <person name="Mavromatis K."/>
            <person name="Ivanova N."/>
            <person name="Brettin T."/>
            <person name="Detter J.C."/>
            <person name="Han C."/>
            <person name="Larimer F."/>
            <person name="Land M."/>
            <person name="Hauser L."/>
            <person name="Markowitz V."/>
            <person name="Cheng J.-F."/>
            <person name="Hugenholtz P."/>
            <person name="Woyke T."/>
            <person name="Wu D."/>
            <person name="Brambilla E."/>
            <person name="Klenk H.-P."/>
            <person name="Eisen J.A."/>
        </authorList>
    </citation>
    <scope>NUCLEOTIDE SEQUENCE</scope>
    <source>
        <strain evidence="2">DSM 6220</strain>
    </source>
</reference>
<proteinExistence type="predicted"/>
<dbReference type="eggNOG" id="COG3219">
    <property type="taxonomic scope" value="Bacteria"/>
</dbReference>
<protein>
    <recommendedName>
        <fullName evidence="1">Putative DNA-binding domain-containing protein</fullName>
    </recommendedName>
</protein>
<dbReference type="EMBL" id="CP003350">
    <property type="protein sequence ID" value="AFC84636.1"/>
    <property type="molecule type" value="Genomic_DNA"/>
</dbReference>
<dbReference type="InterPro" id="IPR018640">
    <property type="entry name" value="DUF2063"/>
</dbReference>
<sequence length="265" mass="29079">MTGLLEWQRALQAHILDGGMTVSGLLATDTDQTTGLDIYVEAYRNRLLEALTSLYPGLQALAGDTVLLRFIAEHPPRVANLRWYGGALAEWLRSRKPPCPAVWPAMAELEWALAMVYEAGDVALAHRGDLAGLPAIDWPRLVLRPVPGWRLLRLPADLVARRHLLLDGLAAGDLIPAGPVVAERDGVLPFWVIWRQGLVVQQCVLGTEEAVLAQALQDGESLARLCERLACLHPAREVPARLLGWIELWLGQAWLGAIELPPHPA</sequence>
<evidence type="ECO:0000313" key="3">
    <source>
        <dbReference type="Proteomes" id="UP000005234"/>
    </source>
</evidence>
<dbReference type="KEGG" id="fau:Fraau_0137"/>